<comment type="caution">
    <text evidence="1">The sequence shown here is derived from an EMBL/GenBank/DDBJ whole genome shotgun (WGS) entry which is preliminary data.</text>
</comment>
<organism evidence="1 2">
    <name type="scientific">Dendrobium nobile</name>
    <name type="common">Orchid</name>
    <dbReference type="NCBI Taxonomy" id="94219"/>
    <lineage>
        <taxon>Eukaryota</taxon>
        <taxon>Viridiplantae</taxon>
        <taxon>Streptophyta</taxon>
        <taxon>Embryophyta</taxon>
        <taxon>Tracheophyta</taxon>
        <taxon>Spermatophyta</taxon>
        <taxon>Magnoliopsida</taxon>
        <taxon>Liliopsida</taxon>
        <taxon>Asparagales</taxon>
        <taxon>Orchidaceae</taxon>
        <taxon>Epidendroideae</taxon>
        <taxon>Malaxideae</taxon>
        <taxon>Dendrobiinae</taxon>
        <taxon>Dendrobium</taxon>
    </lineage>
</organism>
<gene>
    <name evidence="1" type="ORF">KFK09_024602</name>
</gene>
<dbReference type="Proteomes" id="UP000829196">
    <property type="component" value="Unassembled WGS sequence"/>
</dbReference>
<proteinExistence type="predicted"/>
<protein>
    <submittedName>
        <fullName evidence="1">Uncharacterized protein</fullName>
    </submittedName>
</protein>
<sequence>MQLLIKIMKNKSDKNFLFYDTVKRDIACTKINYLDNENIVELLKIKSALHDLGQCNISVIQYYNTLNRCLQQLVIFEKLDCECLRNTTKYLKRIEIDDS</sequence>
<name>A0A8T3AEI8_DENNO</name>
<dbReference type="EMBL" id="JAGYWB010000017">
    <property type="protein sequence ID" value="KAI0494464.1"/>
    <property type="molecule type" value="Genomic_DNA"/>
</dbReference>
<evidence type="ECO:0000313" key="2">
    <source>
        <dbReference type="Proteomes" id="UP000829196"/>
    </source>
</evidence>
<accession>A0A8T3AEI8</accession>
<keyword evidence="2" id="KW-1185">Reference proteome</keyword>
<reference evidence="1" key="1">
    <citation type="journal article" date="2022" name="Front. Genet.">
        <title>Chromosome-Scale Assembly of the Dendrobium nobile Genome Provides Insights Into the Molecular Mechanism of the Biosynthesis of the Medicinal Active Ingredient of Dendrobium.</title>
        <authorList>
            <person name="Xu Q."/>
            <person name="Niu S.-C."/>
            <person name="Li K.-L."/>
            <person name="Zheng P.-J."/>
            <person name="Zhang X.-J."/>
            <person name="Jia Y."/>
            <person name="Liu Y."/>
            <person name="Niu Y.-X."/>
            <person name="Yu L.-H."/>
            <person name="Chen D.-F."/>
            <person name="Zhang G.-Q."/>
        </authorList>
    </citation>
    <scope>NUCLEOTIDE SEQUENCE</scope>
    <source>
        <tissue evidence="1">Leaf</tissue>
    </source>
</reference>
<dbReference type="AlphaFoldDB" id="A0A8T3AEI8"/>
<evidence type="ECO:0000313" key="1">
    <source>
        <dbReference type="EMBL" id="KAI0494464.1"/>
    </source>
</evidence>